<dbReference type="Proteomes" id="UP000519439">
    <property type="component" value="Unassembled WGS sequence"/>
</dbReference>
<gene>
    <name evidence="1" type="ORF">GGR34_003090</name>
</gene>
<dbReference type="EMBL" id="JACIDC010000011">
    <property type="protein sequence ID" value="MBB4041413.1"/>
    <property type="molecule type" value="Genomic_DNA"/>
</dbReference>
<comment type="caution">
    <text evidence="1">The sequence shown here is derived from an EMBL/GenBank/DDBJ whole genome shotgun (WGS) entry which is preliminary data.</text>
</comment>
<keyword evidence="2" id="KW-1185">Reference proteome</keyword>
<accession>A0A7W6N8N2</accession>
<name>A0A7W6N8N2_9HYPH</name>
<evidence type="ECO:0000313" key="1">
    <source>
        <dbReference type="EMBL" id="MBB4041413.1"/>
    </source>
</evidence>
<dbReference type="PROSITE" id="PS51257">
    <property type="entry name" value="PROKAR_LIPOPROTEIN"/>
    <property type="match status" value="1"/>
</dbReference>
<dbReference type="AlphaFoldDB" id="A0A7W6N8N2"/>
<sequence>MKKLAFVALLGLAVTACTTTEERVGGAAVGAGVGAVAGPPGAVVGGAVGAITGPTVARTVRSNTRTTRHHR</sequence>
<organism evidence="1 2">
    <name type="scientific">Microvirga flocculans</name>
    <dbReference type="NCBI Taxonomy" id="217168"/>
    <lineage>
        <taxon>Bacteria</taxon>
        <taxon>Pseudomonadati</taxon>
        <taxon>Pseudomonadota</taxon>
        <taxon>Alphaproteobacteria</taxon>
        <taxon>Hyphomicrobiales</taxon>
        <taxon>Methylobacteriaceae</taxon>
        <taxon>Microvirga</taxon>
    </lineage>
</organism>
<reference evidence="1 2" key="1">
    <citation type="submission" date="2020-08" db="EMBL/GenBank/DDBJ databases">
        <title>Genomic Encyclopedia of Type Strains, Phase IV (KMG-IV): sequencing the most valuable type-strain genomes for metagenomic binning, comparative biology and taxonomic classification.</title>
        <authorList>
            <person name="Goeker M."/>
        </authorList>
    </citation>
    <scope>NUCLEOTIDE SEQUENCE [LARGE SCALE GENOMIC DNA]</scope>
    <source>
        <strain evidence="1 2">DSM 15743</strain>
    </source>
</reference>
<protein>
    <submittedName>
        <fullName evidence="1">Type IV secretory pathway TrbL component</fullName>
    </submittedName>
</protein>
<evidence type="ECO:0000313" key="2">
    <source>
        <dbReference type="Proteomes" id="UP000519439"/>
    </source>
</evidence>
<dbReference type="RefSeq" id="WP_035459943.1">
    <property type="nucleotide sequence ID" value="NZ_JACIDC010000011.1"/>
</dbReference>
<proteinExistence type="predicted"/>